<dbReference type="InterPro" id="IPR001647">
    <property type="entry name" value="HTH_TetR"/>
</dbReference>
<keyword evidence="8" id="KW-1185">Reference proteome</keyword>
<dbReference type="InterPro" id="IPR050109">
    <property type="entry name" value="HTH-type_TetR-like_transc_reg"/>
</dbReference>
<evidence type="ECO:0000256" key="4">
    <source>
        <dbReference type="ARBA" id="ARBA00023163"/>
    </source>
</evidence>
<keyword evidence="2" id="KW-0805">Transcription regulation</keyword>
<dbReference type="PROSITE" id="PS50977">
    <property type="entry name" value="HTH_TETR_2"/>
    <property type="match status" value="1"/>
</dbReference>
<name>A0A327Z3L1_9ACTN</name>
<evidence type="ECO:0000256" key="2">
    <source>
        <dbReference type="ARBA" id="ARBA00023015"/>
    </source>
</evidence>
<dbReference type="Gene3D" id="1.10.357.10">
    <property type="entry name" value="Tetracycline Repressor, domain 2"/>
    <property type="match status" value="1"/>
</dbReference>
<dbReference type="GO" id="GO:0000976">
    <property type="term" value="F:transcription cis-regulatory region binding"/>
    <property type="evidence" value="ECO:0007669"/>
    <property type="project" value="TreeGrafter"/>
</dbReference>
<feature type="DNA-binding region" description="H-T-H motif" evidence="5">
    <location>
        <begin position="21"/>
        <end position="40"/>
    </location>
</feature>
<dbReference type="Pfam" id="PF00440">
    <property type="entry name" value="TetR_N"/>
    <property type="match status" value="1"/>
</dbReference>
<gene>
    <name evidence="7" type="ORF">B0I29_117243</name>
</gene>
<dbReference type="PANTHER" id="PTHR30055">
    <property type="entry name" value="HTH-TYPE TRANSCRIPTIONAL REGULATOR RUTR"/>
    <property type="match status" value="1"/>
</dbReference>
<dbReference type="InterPro" id="IPR036271">
    <property type="entry name" value="Tet_transcr_reg_TetR-rel_C_sf"/>
</dbReference>
<dbReference type="InterPro" id="IPR039538">
    <property type="entry name" value="BetI_C"/>
</dbReference>
<accession>A0A327Z3L1</accession>
<dbReference type="OrthoDB" id="3474596at2"/>
<keyword evidence="3 5" id="KW-0238">DNA-binding</keyword>
<dbReference type="InterPro" id="IPR009057">
    <property type="entry name" value="Homeodomain-like_sf"/>
</dbReference>
<feature type="domain" description="HTH tetR-type" evidence="6">
    <location>
        <begin position="1"/>
        <end position="58"/>
    </location>
</feature>
<dbReference type="Pfam" id="PF13977">
    <property type="entry name" value="TetR_C_6"/>
    <property type="match status" value="1"/>
</dbReference>
<keyword evidence="4" id="KW-0804">Transcription</keyword>
<dbReference type="Proteomes" id="UP000249341">
    <property type="component" value="Unassembled WGS sequence"/>
</dbReference>
<evidence type="ECO:0000256" key="1">
    <source>
        <dbReference type="ARBA" id="ARBA00022491"/>
    </source>
</evidence>
<keyword evidence="1" id="KW-0678">Repressor</keyword>
<dbReference type="SUPFAM" id="SSF48498">
    <property type="entry name" value="Tetracyclin repressor-like, C-terminal domain"/>
    <property type="match status" value="1"/>
</dbReference>
<evidence type="ECO:0000256" key="3">
    <source>
        <dbReference type="ARBA" id="ARBA00023125"/>
    </source>
</evidence>
<evidence type="ECO:0000313" key="8">
    <source>
        <dbReference type="Proteomes" id="UP000249341"/>
    </source>
</evidence>
<dbReference type="RefSeq" id="WP_111652860.1">
    <property type="nucleotide sequence ID" value="NZ_JACHWI010000008.1"/>
</dbReference>
<dbReference type="PANTHER" id="PTHR30055:SF234">
    <property type="entry name" value="HTH-TYPE TRANSCRIPTIONAL REGULATOR BETI"/>
    <property type="match status" value="1"/>
</dbReference>
<evidence type="ECO:0000256" key="5">
    <source>
        <dbReference type="PROSITE-ProRule" id="PRU00335"/>
    </source>
</evidence>
<protein>
    <submittedName>
        <fullName evidence="7">TetR family transcriptional regulator</fullName>
    </submittedName>
</protein>
<dbReference type="EMBL" id="QLMJ01000017">
    <property type="protein sequence ID" value="RAK29917.1"/>
    <property type="molecule type" value="Genomic_DNA"/>
</dbReference>
<dbReference type="PRINTS" id="PR00455">
    <property type="entry name" value="HTHTETR"/>
</dbReference>
<sequence length="195" mass="21266">MPQLIDAICEVIAERGYENTRFTDVAKRAGTSVGSLQYAFGSRENMVATALEDRAGRYLAEMQAGGAELASPLARLRWLASHLAAGVGGDEAARLEWLIWTEYWRTSLRDERLRVTSTESYRSWVAMISSAISECVDAGLVAPREDVHAIAVAALGMGDGLGVQVSLSDRDFGWEDAGRMVRTWLGLALNCPDLL</sequence>
<evidence type="ECO:0000259" key="6">
    <source>
        <dbReference type="PROSITE" id="PS50977"/>
    </source>
</evidence>
<reference evidence="7 8" key="1">
    <citation type="submission" date="2018-06" db="EMBL/GenBank/DDBJ databases">
        <title>Genomic Encyclopedia of Type Strains, Phase III (KMG-III): the genomes of soil and plant-associated and newly described type strains.</title>
        <authorList>
            <person name="Whitman W."/>
        </authorList>
    </citation>
    <scope>NUCLEOTIDE SEQUENCE [LARGE SCALE GENOMIC DNA]</scope>
    <source>
        <strain evidence="7 8">CGMCC 4.7090</strain>
    </source>
</reference>
<dbReference type="GO" id="GO:0003700">
    <property type="term" value="F:DNA-binding transcription factor activity"/>
    <property type="evidence" value="ECO:0007669"/>
    <property type="project" value="TreeGrafter"/>
</dbReference>
<proteinExistence type="predicted"/>
<dbReference type="AlphaFoldDB" id="A0A327Z3L1"/>
<evidence type="ECO:0000313" key="7">
    <source>
        <dbReference type="EMBL" id="RAK29917.1"/>
    </source>
</evidence>
<dbReference type="SUPFAM" id="SSF46689">
    <property type="entry name" value="Homeodomain-like"/>
    <property type="match status" value="1"/>
</dbReference>
<comment type="caution">
    <text evidence="7">The sequence shown here is derived from an EMBL/GenBank/DDBJ whole genome shotgun (WGS) entry which is preliminary data.</text>
</comment>
<organism evidence="7 8">
    <name type="scientific">Actinoplanes lutulentus</name>
    <dbReference type="NCBI Taxonomy" id="1287878"/>
    <lineage>
        <taxon>Bacteria</taxon>
        <taxon>Bacillati</taxon>
        <taxon>Actinomycetota</taxon>
        <taxon>Actinomycetes</taxon>
        <taxon>Micromonosporales</taxon>
        <taxon>Micromonosporaceae</taxon>
        <taxon>Actinoplanes</taxon>
    </lineage>
</organism>